<dbReference type="InterPro" id="IPR016039">
    <property type="entry name" value="Thiolase-like"/>
</dbReference>
<organism evidence="4 5">
    <name type="scientific">Popillia japonica</name>
    <name type="common">Japanese beetle</name>
    <dbReference type="NCBI Taxonomy" id="7064"/>
    <lineage>
        <taxon>Eukaryota</taxon>
        <taxon>Metazoa</taxon>
        <taxon>Ecdysozoa</taxon>
        <taxon>Arthropoda</taxon>
        <taxon>Hexapoda</taxon>
        <taxon>Insecta</taxon>
        <taxon>Pterygota</taxon>
        <taxon>Neoptera</taxon>
        <taxon>Endopterygota</taxon>
        <taxon>Coleoptera</taxon>
        <taxon>Polyphaga</taxon>
        <taxon>Scarabaeiformia</taxon>
        <taxon>Scarabaeidae</taxon>
        <taxon>Rutelinae</taxon>
        <taxon>Popillia</taxon>
    </lineage>
</organism>
<protein>
    <recommendedName>
        <fullName evidence="1">beta-ketoacyl-[acyl-carrier-protein] synthase I</fullName>
        <ecNumber evidence="1">2.3.1.41</ecNumber>
    </recommendedName>
</protein>
<evidence type="ECO:0000256" key="1">
    <source>
        <dbReference type="ARBA" id="ARBA00013191"/>
    </source>
</evidence>
<dbReference type="PANTHER" id="PTHR11712">
    <property type="entry name" value="POLYKETIDE SYNTHASE-RELATED"/>
    <property type="match status" value="1"/>
</dbReference>
<dbReference type="GO" id="GO:0005739">
    <property type="term" value="C:mitochondrion"/>
    <property type="evidence" value="ECO:0007669"/>
    <property type="project" value="TreeGrafter"/>
</dbReference>
<accession>A0AAW1JX52</accession>
<dbReference type="GO" id="GO:0006633">
    <property type="term" value="P:fatty acid biosynthetic process"/>
    <property type="evidence" value="ECO:0007669"/>
    <property type="project" value="TreeGrafter"/>
</dbReference>
<feature type="domain" description="Beta-ketoacyl synthase-like N-terminal" evidence="3">
    <location>
        <begin position="3"/>
        <end position="111"/>
    </location>
</feature>
<sequence>MQRRVVVTGIGVLSPVGNNLREAWQNIIQGKIGIKKLEGEEYLNLPCRVGGFLEENGAKFNLSNYFSKSELRSISPATAYALYASREAIENAGLSNLSDEDKNTVGVAVGMEGL</sequence>
<dbReference type="EC" id="2.3.1.41" evidence="1"/>
<proteinExistence type="predicted"/>
<keyword evidence="2" id="KW-0808">Transferase</keyword>
<evidence type="ECO:0000313" key="5">
    <source>
        <dbReference type="Proteomes" id="UP001458880"/>
    </source>
</evidence>
<keyword evidence="5" id="KW-1185">Reference proteome</keyword>
<dbReference type="Proteomes" id="UP001458880">
    <property type="component" value="Unassembled WGS sequence"/>
</dbReference>
<dbReference type="EMBL" id="JASPKY010000327">
    <property type="protein sequence ID" value="KAK9708509.1"/>
    <property type="molecule type" value="Genomic_DNA"/>
</dbReference>
<dbReference type="InterPro" id="IPR014030">
    <property type="entry name" value="Ketoacyl_synth_N"/>
</dbReference>
<comment type="caution">
    <text evidence="4">The sequence shown here is derived from an EMBL/GenBank/DDBJ whole genome shotgun (WGS) entry which is preliminary data.</text>
</comment>
<evidence type="ECO:0000313" key="4">
    <source>
        <dbReference type="EMBL" id="KAK9708509.1"/>
    </source>
</evidence>
<evidence type="ECO:0000256" key="2">
    <source>
        <dbReference type="ARBA" id="ARBA00022679"/>
    </source>
</evidence>
<reference evidence="4 5" key="1">
    <citation type="journal article" date="2024" name="BMC Genomics">
        <title>De novo assembly and annotation of Popillia japonica's genome with initial clues to its potential as an invasive pest.</title>
        <authorList>
            <person name="Cucini C."/>
            <person name="Boschi S."/>
            <person name="Funari R."/>
            <person name="Cardaioli E."/>
            <person name="Iannotti N."/>
            <person name="Marturano G."/>
            <person name="Paoli F."/>
            <person name="Bruttini M."/>
            <person name="Carapelli A."/>
            <person name="Frati F."/>
            <person name="Nardi F."/>
        </authorList>
    </citation>
    <scope>NUCLEOTIDE SEQUENCE [LARGE SCALE GENOMIC DNA]</scope>
    <source>
        <strain evidence="4">DMR45628</strain>
    </source>
</reference>
<dbReference type="SUPFAM" id="SSF53901">
    <property type="entry name" value="Thiolase-like"/>
    <property type="match status" value="1"/>
</dbReference>
<dbReference type="Gene3D" id="3.40.47.10">
    <property type="match status" value="1"/>
</dbReference>
<dbReference type="InterPro" id="IPR000794">
    <property type="entry name" value="Beta-ketoacyl_synthase"/>
</dbReference>
<name>A0AAW1JX52_POPJA</name>
<evidence type="ECO:0000259" key="3">
    <source>
        <dbReference type="Pfam" id="PF00109"/>
    </source>
</evidence>
<dbReference type="Pfam" id="PF00109">
    <property type="entry name" value="ketoacyl-synt"/>
    <property type="match status" value="1"/>
</dbReference>
<dbReference type="AlphaFoldDB" id="A0AAW1JX52"/>
<dbReference type="PANTHER" id="PTHR11712:SF336">
    <property type="entry name" value="3-OXOACYL-[ACYL-CARRIER-PROTEIN] SYNTHASE, MITOCHONDRIAL"/>
    <property type="match status" value="1"/>
</dbReference>
<dbReference type="GO" id="GO:0004315">
    <property type="term" value="F:3-oxoacyl-[acyl-carrier-protein] synthase activity"/>
    <property type="evidence" value="ECO:0007669"/>
    <property type="project" value="UniProtKB-EC"/>
</dbReference>
<gene>
    <name evidence="4" type="ORF">QE152_g27144</name>
</gene>